<reference evidence="1 2" key="1">
    <citation type="journal article" date="2016" name="Nat. Commun.">
        <title>Thousands of microbial genomes shed light on interconnected biogeochemical processes in an aquifer system.</title>
        <authorList>
            <person name="Anantharaman K."/>
            <person name="Brown C.T."/>
            <person name="Hug L.A."/>
            <person name="Sharon I."/>
            <person name="Castelle C.J."/>
            <person name="Probst A.J."/>
            <person name="Thomas B.C."/>
            <person name="Singh A."/>
            <person name="Wilkins M.J."/>
            <person name="Karaoz U."/>
            <person name="Brodie E.L."/>
            <person name="Williams K.H."/>
            <person name="Hubbard S.S."/>
            <person name="Banfield J.F."/>
        </authorList>
    </citation>
    <scope>NUCLEOTIDE SEQUENCE [LARGE SCALE GENOMIC DNA]</scope>
</reference>
<dbReference type="AlphaFoldDB" id="A0A1F6UZP6"/>
<organism evidence="1 2">
    <name type="scientific">Candidatus Muproteobacteria bacterium RBG_16_60_9</name>
    <dbReference type="NCBI Taxonomy" id="1817755"/>
    <lineage>
        <taxon>Bacteria</taxon>
        <taxon>Pseudomonadati</taxon>
        <taxon>Pseudomonadota</taxon>
        <taxon>Candidatus Muproteobacteria</taxon>
    </lineage>
</organism>
<accession>A0A1F6UZP6</accession>
<proteinExistence type="predicted"/>
<name>A0A1F6UZP6_9PROT</name>
<sequence length="140" mass="15475">MIGTCLTIEELRRLSRNAGISVSAKMTDYELHHNFVQVAGNPVFAARTMHKWLDRKFETAIRRFGVCGHVAELESLWDEMARAGNIAGAFWALITHALTGPALLQRVCGEVHMLSHLAGYSDHSVHAELAGLKRRVAGAR</sequence>
<dbReference type="Proteomes" id="UP000179076">
    <property type="component" value="Unassembled WGS sequence"/>
</dbReference>
<gene>
    <name evidence="1" type="ORF">A2W18_07825</name>
</gene>
<evidence type="ECO:0000313" key="1">
    <source>
        <dbReference type="EMBL" id="OGI62716.1"/>
    </source>
</evidence>
<dbReference type="EMBL" id="MFSP01000170">
    <property type="protein sequence ID" value="OGI62716.1"/>
    <property type="molecule type" value="Genomic_DNA"/>
</dbReference>
<comment type="caution">
    <text evidence="1">The sequence shown here is derived from an EMBL/GenBank/DDBJ whole genome shotgun (WGS) entry which is preliminary data.</text>
</comment>
<protein>
    <submittedName>
        <fullName evidence="1">Uncharacterized protein</fullName>
    </submittedName>
</protein>
<evidence type="ECO:0000313" key="2">
    <source>
        <dbReference type="Proteomes" id="UP000179076"/>
    </source>
</evidence>